<keyword evidence="2 6" id="KW-0031">Aminopeptidase</keyword>
<dbReference type="Pfam" id="PF00883">
    <property type="entry name" value="Peptidase_M17"/>
    <property type="match status" value="1"/>
</dbReference>
<evidence type="ECO:0000256" key="3">
    <source>
        <dbReference type="ARBA" id="ARBA00022670"/>
    </source>
</evidence>
<dbReference type="InterPro" id="IPR011356">
    <property type="entry name" value="Leucine_aapep/pepB"/>
</dbReference>
<dbReference type="SUPFAM" id="SSF53187">
    <property type="entry name" value="Zn-dependent exopeptidases"/>
    <property type="match status" value="1"/>
</dbReference>
<keyword evidence="4" id="KW-0378">Hydrolase</keyword>
<comment type="similarity">
    <text evidence="1">Belongs to the peptidase M17 family.</text>
</comment>
<evidence type="ECO:0000256" key="2">
    <source>
        <dbReference type="ARBA" id="ARBA00022438"/>
    </source>
</evidence>
<organism evidence="6">
    <name type="scientific">Corethrella appendiculata</name>
    <dbReference type="NCBI Taxonomy" id="1370023"/>
    <lineage>
        <taxon>Eukaryota</taxon>
        <taxon>Metazoa</taxon>
        <taxon>Ecdysozoa</taxon>
        <taxon>Arthropoda</taxon>
        <taxon>Hexapoda</taxon>
        <taxon>Insecta</taxon>
        <taxon>Pterygota</taxon>
        <taxon>Neoptera</taxon>
        <taxon>Endopterygota</taxon>
        <taxon>Diptera</taxon>
        <taxon>Nematocera</taxon>
        <taxon>Culicoidea</taxon>
        <taxon>Chaoboridae</taxon>
        <taxon>Corethrella</taxon>
    </lineage>
</organism>
<dbReference type="Gene3D" id="3.40.630.10">
    <property type="entry name" value="Zn peptidases"/>
    <property type="match status" value="1"/>
</dbReference>
<dbReference type="GO" id="GO:0030145">
    <property type="term" value="F:manganese ion binding"/>
    <property type="evidence" value="ECO:0007669"/>
    <property type="project" value="InterPro"/>
</dbReference>
<dbReference type="CDD" id="cd00433">
    <property type="entry name" value="Peptidase_M17"/>
    <property type="match status" value="1"/>
</dbReference>
<keyword evidence="3" id="KW-0645">Protease</keyword>
<dbReference type="GO" id="GO:0006508">
    <property type="term" value="P:proteolysis"/>
    <property type="evidence" value="ECO:0007669"/>
    <property type="project" value="UniProtKB-KW"/>
</dbReference>
<dbReference type="GO" id="GO:0005737">
    <property type="term" value="C:cytoplasm"/>
    <property type="evidence" value="ECO:0007669"/>
    <property type="project" value="InterPro"/>
</dbReference>
<dbReference type="InterPro" id="IPR000819">
    <property type="entry name" value="Peptidase_M17_C"/>
</dbReference>
<accession>U5EU02</accession>
<dbReference type="PRINTS" id="PR00481">
    <property type="entry name" value="LAMNOPPTDASE"/>
</dbReference>
<evidence type="ECO:0000313" key="6">
    <source>
        <dbReference type="EMBL" id="JAB57328.1"/>
    </source>
</evidence>
<dbReference type="PANTHER" id="PTHR11963">
    <property type="entry name" value="LEUCINE AMINOPEPTIDASE-RELATED"/>
    <property type="match status" value="1"/>
</dbReference>
<reference evidence="6" key="1">
    <citation type="journal article" date="2014" name="Insect Biochem. Mol. Biol.">
        <title>An insight into the sialome of the frog biting fly, Corethrella appendiculata.</title>
        <authorList>
            <person name="Ribeiro J.M.C."/>
            <person name="Chagas A.C."/>
            <person name="Pham V.M."/>
            <person name="Lounibos L.P."/>
            <person name="Calvo E."/>
        </authorList>
    </citation>
    <scope>NUCLEOTIDE SEQUENCE</scope>
    <source>
        <tissue evidence="6">Salivary glands</tissue>
    </source>
</reference>
<proteinExistence type="evidence at transcript level"/>
<dbReference type="PROSITE" id="PS00631">
    <property type="entry name" value="CYTOSOL_AP"/>
    <property type="match status" value="1"/>
</dbReference>
<feature type="domain" description="Cytosol aminopeptidase" evidence="5">
    <location>
        <begin position="337"/>
        <end position="344"/>
    </location>
</feature>
<name>U5EU02_9DIPT</name>
<dbReference type="Pfam" id="PF18295">
    <property type="entry name" value="Pdase_M17_N2"/>
    <property type="match status" value="1"/>
</dbReference>
<dbReference type="InterPro" id="IPR041417">
    <property type="entry name" value="NPEPL1_N"/>
</dbReference>
<dbReference type="PANTHER" id="PTHR11963:SF4">
    <property type="entry name" value="AMINOPEPTIDASE NPEPL1-RELATED"/>
    <property type="match status" value="1"/>
</dbReference>
<dbReference type="FunFam" id="3.40.630.10:FF:000035">
    <property type="entry name" value="Probable aminopeptidase NPEPL1"/>
    <property type="match status" value="1"/>
</dbReference>
<dbReference type="GO" id="GO:0070006">
    <property type="term" value="F:metalloaminopeptidase activity"/>
    <property type="evidence" value="ECO:0007669"/>
    <property type="project" value="InterPro"/>
</dbReference>
<dbReference type="Gene3D" id="3.40.50.10590">
    <property type="entry name" value="Zn-dependent exopeptidases"/>
    <property type="match status" value="1"/>
</dbReference>
<protein>
    <submittedName>
        <fullName evidence="6">Putative leucine aminopeptidase</fullName>
    </submittedName>
</protein>
<evidence type="ECO:0000256" key="4">
    <source>
        <dbReference type="ARBA" id="ARBA00022801"/>
    </source>
</evidence>
<evidence type="ECO:0000256" key="1">
    <source>
        <dbReference type="ARBA" id="ARBA00009528"/>
    </source>
</evidence>
<dbReference type="EMBL" id="GANO01002543">
    <property type="protein sequence ID" value="JAB57328.1"/>
    <property type="molecule type" value="mRNA"/>
</dbReference>
<evidence type="ECO:0000259" key="5">
    <source>
        <dbReference type="PROSITE" id="PS00631"/>
    </source>
</evidence>
<dbReference type="AlphaFoldDB" id="U5EU02"/>
<sequence>MTKLIFNRSLTKSDPHNQPVLIIGQVVHLQTLKFDTIKLKLEPRVSDETFKNAVLYLQPSPIDTCSMYLDLAKIAALPLKSSRHNTNSRAHAITKLVRNNTMGVNETIVIVCERADLYASGCAVSRAFSLYSRKTQKSSEPATVTIEFIQIDQPEDQQTLTDEDLACLEDSAYGIRLTAKIVDAPCNEMNVSGFLKEVEHVANELGIKATIIRGEELKNRGFGGIYGVGKAASDPPALAILSHKPRGATETVAWVGKGIVFDTGGLSIKGKTAMPGMKRDCGGSAAILGAFYAAVRGGFTQNLHAVFCLAENAVGPTATRPDDIHTLYSGCTVEINNTDAEGRLVLADGVVYSDRDLKAHIILDMATLTGAQGIATGKYHGAILTNNEEWEQKAIEAGKISGDLLSPVPYAPELHFAEFTSSVADMKNSVADRNNAQVSCAGLFVGAHLGFDYQGVWMHVDMAYPVHCGERATGYGVALLLSLFGQHTKYELLKSPSSNAVAEPPLKKVCKNV</sequence>